<evidence type="ECO:0000313" key="10">
    <source>
        <dbReference type="Proteomes" id="UP000510647"/>
    </source>
</evidence>
<evidence type="ECO:0000259" key="8">
    <source>
        <dbReference type="SMART" id="SM01281"/>
    </source>
</evidence>
<protein>
    <recommendedName>
        <fullName evidence="3">Mediator of RNA polymerase II transcription subunit 12</fullName>
    </recommendedName>
    <alternativeName>
        <fullName evidence="7">Mediator complex subunit 12</fullName>
    </alternativeName>
</protein>
<evidence type="ECO:0000256" key="2">
    <source>
        <dbReference type="ARBA" id="ARBA00010289"/>
    </source>
</evidence>
<dbReference type="PANTHER" id="PTHR46567">
    <property type="entry name" value="MEDIATOR OF RNA POLYMERASE II TRANSCRIPTION SUBUNIT 12"/>
    <property type="match status" value="1"/>
</dbReference>
<comment type="similarity">
    <text evidence="2">Belongs to the Mediator complex subunit 12 family.</text>
</comment>
<feature type="domain" description="Mediator complex subunit Med12" evidence="8">
    <location>
        <begin position="117"/>
        <end position="180"/>
    </location>
</feature>
<evidence type="ECO:0000256" key="6">
    <source>
        <dbReference type="ARBA" id="ARBA00023242"/>
    </source>
</evidence>
<dbReference type="EMBL" id="CP059272">
    <property type="protein sequence ID" value="QLQ81284.1"/>
    <property type="molecule type" value="Genomic_DNA"/>
</dbReference>
<evidence type="ECO:0000313" key="9">
    <source>
        <dbReference type="EMBL" id="QLQ81284.1"/>
    </source>
</evidence>
<evidence type="ECO:0000256" key="5">
    <source>
        <dbReference type="ARBA" id="ARBA00023163"/>
    </source>
</evidence>
<sequence length="1334" mass="154844">MSPSKYILTPPDDLHPYVERSDEQVRLEYPDFEPWEHKKEEDQVLLNFVAKGYYATSKVNFESISARSSLPESLPKLSDRLADQFSRVLRIREQEINRIPATNGASHAPFSDLSGPGFQLPSRVTLTEHRREIWLQELSSPYVSLPKLSMHIPHGLKRRQVLEQCCAKQIPLKRAIWLIKCCYSMEWKVRSSKQKLPGKESDVDLQLTKEWTDNFVYILEKLIFEMVQYDNDPVQLKRWKGQVGYFLKLLGNCYTLGLIDKETFHHWLVEFGAKVKNLEFLPLTLHILTIFWDDICEPAMNMRTTPQRVFLVSKVAEMLLNKYHSISHSKSMINDEKYIINDIKKNGMIKDSLKSIISLLIRKLFHNSSLEAFIFPNPSWDIYKPILEEVIGTNLPNENSDVAIEVRKKLELISYRNESLTRKNTGLAKPVNADEQLENICLNGSILKLNSVDVELTQRLDDNPVDFDWTSYLDKNMLNVTEIRQLVLWAIHPSRATHYEANQLVAKIILLKVNTVEAFQEYAIEDIIWSLVFQLAKLTDQERSTVIDLSSLYRLLNLLIIYGILKVPTYIRKLISSGILYLPESNDKFMHCNVLVNLKISPLMKNQYNLVLRNVMEYDATFYLEYNFDQLVQKTEELKGLILNKKDSTKTDFPLSIKIMTAEWYLNALCSGSPSSVDKATLVRNFQVFCFRLDAFHYFYKWIEFIVYHQLLSDVEALEALMDILLCYGKLFSQFINDHILFTKTFIFIYTKVLKIKDGNSYAVTSLMPFWRFFMKNFSVALTIDEDLRTEFSAVCEEEKAKCEKLSKSKQQALDLYQALNATSSKTATWSFPEIFQTSLRGFLITKNKPMDQKRYRYDLLLLMNAGVKDYNKFMSIFLKKRNFEQADLVWLVSAKLLSFEQIQNVLGMEIVLSLLSIETCQYGLHFEYHKEQFIRSNFKTVLAACQTNLSENYTLLLKLLLKFGTDSKLASISNKAIVMILSNNPTSTNHIMEDLLFHGLNRTDNNDDSTLEEPHASAIYEMLNFTNLWIFQAYTSYQVELISNTDATELESFLFDIIDGSGSNCLCANIFDKIASTNTMLSIISIFERDFFQKCLLNQHSNDVYSNIVIEIITSLSQKFHNEVNISDENFELLQKVLDLYSEFDEESLKHCELQFEITLKLLTIHQASVFHKVMLSMQNRNITQRDGLINRLFTLFEEVITDLRLKLMLYEILNSLKSYCIYVSTTSTGFETPKRLLSLPPFQISSFTKNGSAKQEDDNELKLGLVMAKPAQEDESNRWFIFDKDENEYCCKLRNKPYHLIANFQTESTSCFNNSCLNLSLFNTCFEKKNPS</sequence>
<keyword evidence="5" id="KW-0804">Transcription</keyword>
<evidence type="ECO:0000256" key="3">
    <source>
        <dbReference type="ARBA" id="ARBA00019622"/>
    </source>
</evidence>
<evidence type="ECO:0000256" key="1">
    <source>
        <dbReference type="ARBA" id="ARBA00004123"/>
    </source>
</evidence>
<dbReference type="GO" id="GO:0006357">
    <property type="term" value="P:regulation of transcription by RNA polymerase II"/>
    <property type="evidence" value="ECO:0007669"/>
    <property type="project" value="InterPro"/>
</dbReference>
<dbReference type="PANTHER" id="PTHR46567:SF1">
    <property type="entry name" value="MEDIATOR OF RNA POLYMERASE II TRANSCRIPTION SUBUNIT 12"/>
    <property type="match status" value="1"/>
</dbReference>
<organism evidence="9 10">
    <name type="scientific">Torulaspora globosa</name>
    <dbReference type="NCBI Taxonomy" id="48254"/>
    <lineage>
        <taxon>Eukaryota</taxon>
        <taxon>Fungi</taxon>
        <taxon>Dikarya</taxon>
        <taxon>Ascomycota</taxon>
        <taxon>Saccharomycotina</taxon>
        <taxon>Saccharomycetes</taxon>
        <taxon>Saccharomycetales</taxon>
        <taxon>Saccharomycetaceae</taxon>
        <taxon>Torulaspora</taxon>
    </lineage>
</organism>
<dbReference type="GO" id="GO:0016592">
    <property type="term" value="C:mediator complex"/>
    <property type="evidence" value="ECO:0007669"/>
    <property type="project" value="InterPro"/>
</dbReference>
<evidence type="ECO:0000256" key="4">
    <source>
        <dbReference type="ARBA" id="ARBA00023015"/>
    </source>
</evidence>
<accession>A0A7H9HU62</accession>
<dbReference type="GO" id="GO:0003712">
    <property type="term" value="F:transcription coregulator activity"/>
    <property type="evidence" value="ECO:0007669"/>
    <property type="project" value="InterPro"/>
</dbReference>
<evidence type="ECO:0000256" key="7">
    <source>
        <dbReference type="ARBA" id="ARBA00032010"/>
    </source>
</evidence>
<name>A0A7H9HU62_9SACH</name>
<proteinExistence type="inferred from homology"/>
<reference evidence="9 10" key="1">
    <citation type="submission" date="2020-06" db="EMBL/GenBank/DDBJ databases">
        <title>The yeast mating-type switching endonuclease HO is a domesticated member of an unorthodox homing genetic element family.</title>
        <authorList>
            <person name="Coughlan A.Y."/>
            <person name="Lombardi L."/>
            <person name="Braun-Galleani S."/>
            <person name="Martos A.R."/>
            <person name="Galeote V."/>
            <person name="Bigey F."/>
            <person name="Dequin S."/>
            <person name="Byrne K.P."/>
            <person name="Wolfe K.H."/>
        </authorList>
    </citation>
    <scope>NUCLEOTIDE SEQUENCE [LARGE SCALE GENOMIC DNA]</scope>
    <source>
        <strain evidence="9 10">CBS2947</strain>
    </source>
</reference>
<comment type="subcellular location">
    <subcellularLocation>
        <location evidence="1">Nucleus</location>
    </subcellularLocation>
</comment>
<keyword evidence="6" id="KW-0539">Nucleus</keyword>
<dbReference type="Pfam" id="PF09497">
    <property type="entry name" value="Med12"/>
    <property type="match status" value="1"/>
</dbReference>
<keyword evidence="10" id="KW-1185">Reference proteome</keyword>
<gene>
    <name evidence="9" type="ORF">HG537_0F00450</name>
</gene>
<keyword evidence="4" id="KW-0805">Transcription regulation</keyword>
<dbReference type="SMART" id="SM01281">
    <property type="entry name" value="Med12"/>
    <property type="match status" value="1"/>
</dbReference>
<dbReference type="OrthoDB" id="20828at2759"/>
<dbReference type="InterPro" id="IPR019035">
    <property type="entry name" value="Mediator_Med12"/>
</dbReference>
<dbReference type="Proteomes" id="UP000510647">
    <property type="component" value="Chromosome 6"/>
</dbReference>